<feature type="domain" description="Receptor-recognising protein Gp38" evidence="2">
    <location>
        <begin position="101"/>
        <end position="241"/>
    </location>
</feature>
<organism evidence="3 4">
    <name type="scientific">Pseudomonas protegens</name>
    <dbReference type="NCBI Taxonomy" id="380021"/>
    <lineage>
        <taxon>Bacteria</taxon>
        <taxon>Pseudomonadati</taxon>
        <taxon>Pseudomonadota</taxon>
        <taxon>Gammaproteobacteria</taxon>
        <taxon>Pseudomonadales</taxon>
        <taxon>Pseudomonadaceae</taxon>
        <taxon>Pseudomonas</taxon>
    </lineage>
</organism>
<dbReference type="RefSeq" id="WP_011060327.1">
    <property type="nucleotide sequence ID" value="NZ_CP022097.2"/>
</dbReference>
<dbReference type="InterPro" id="IPR007932">
    <property type="entry name" value="Receptor-recog_Gp38"/>
</dbReference>
<keyword evidence="4" id="KW-1185">Reference proteome</keyword>
<evidence type="ECO:0000313" key="4">
    <source>
        <dbReference type="Proteomes" id="UP000310095"/>
    </source>
</evidence>
<dbReference type="EMBL" id="VAVY01000002">
    <property type="protein sequence ID" value="TMM63804.1"/>
    <property type="molecule type" value="Genomic_DNA"/>
</dbReference>
<gene>
    <name evidence="3" type="ORF">FEF10_11170</name>
</gene>
<evidence type="ECO:0000313" key="3">
    <source>
        <dbReference type="EMBL" id="TMM63804.1"/>
    </source>
</evidence>
<comment type="caution">
    <text evidence="3">The sequence shown here is derived from an EMBL/GenBank/DDBJ whole genome shotgun (WGS) entry which is preliminary data.</text>
</comment>
<accession>A0ABY2VGA0</accession>
<feature type="compositionally biased region" description="Polar residues" evidence="1">
    <location>
        <begin position="181"/>
        <end position="196"/>
    </location>
</feature>
<reference evidence="3 4" key="1">
    <citation type="submission" date="2019-05" db="EMBL/GenBank/DDBJ databases">
        <title>Identification and Biocontrol Activity Analysis of Biocontrol Strain PF-1 Based on Genome-wide Data.</title>
        <authorList>
            <person name="Qi J."/>
        </authorList>
    </citation>
    <scope>NUCLEOTIDE SEQUENCE [LARGE SCALE GENOMIC DNA]</scope>
    <source>
        <strain evidence="3 4">PF-1</strain>
    </source>
</reference>
<proteinExistence type="predicted"/>
<dbReference type="Proteomes" id="UP000310095">
    <property type="component" value="Unassembled WGS sequence"/>
</dbReference>
<sequence length="260" mass="25745">MNFHVKLANGRWGIGVLPQVKLQSGWRQGDELFVKTPTGWRTVWRRQVVYVNTESRAGASIFDLMGRPTKRSHYVFINRALLYGGASSFALRTGTFPAGSRLTIINESYIRGAGGAGGGHTTGLDGKPGGAALLLDFPVSVDNSKGFIFGGGGGGGGSYAASRNAGAGGGAGRPGGGGGTSFQTSTLPFVSAQNGTDDVGGAGGGFPGYGPFGSAGGAPGLPGTAGTAPGGAAGSAVATNGFALVFTAGNDAARVKGPTT</sequence>
<evidence type="ECO:0000256" key="1">
    <source>
        <dbReference type="SAM" id="MobiDB-lite"/>
    </source>
</evidence>
<name>A0ABY2VGA0_9PSED</name>
<dbReference type="Pfam" id="PF05268">
    <property type="entry name" value="GP38"/>
    <property type="match status" value="1"/>
</dbReference>
<protein>
    <recommendedName>
        <fullName evidence="2">Receptor-recognising protein Gp38 domain-containing protein</fullName>
    </recommendedName>
</protein>
<feature type="region of interest" description="Disordered" evidence="1">
    <location>
        <begin position="165"/>
        <end position="205"/>
    </location>
</feature>
<feature type="compositionally biased region" description="Gly residues" evidence="1">
    <location>
        <begin position="166"/>
        <end position="180"/>
    </location>
</feature>
<evidence type="ECO:0000259" key="2">
    <source>
        <dbReference type="Pfam" id="PF05268"/>
    </source>
</evidence>